<dbReference type="Pfam" id="PF08263">
    <property type="entry name" value="LRRNT_2"/>
    <property type="match status" value="1"/>
</dbReference>
<accession>A0A6P9E974</accession>
<dbReference type="PANTHER" id="PTHR48060">
    <property type="entry name" value="DNA DAMAGE-REPAIR/TOLERATION PROTEIN DRT100"/>
    <property type="match status" value="1"/>
</dbReference>
<feature type="signal peptide" evidence="9">
    <location>
        <begin position="1"/>
        <end position="21"/>
    </location>
</feature>
<dbReference type="AlphaFoldDB" id="A0A6P9E974"/>
<dbReference type="GO" id="GO:0016020">
    <property type="term" value="C:membrane"/>
    <property type="evidence" value="ECO:0007669"/>
    <property type="project" value="UniProtKB-SubCell"/>
</dbReference>
<dbReference type="InParanoid" id="A0A6P9E974"/>
<dbReference type="InterPro" id="IPR013210">
    <property type="entry name" value="LRR_N_plant-typ"/>
</dbReference>
<dbReference type="InterPro" id="IPR003591">
    <property type="entry name" value="Leu-rich_rpt_typical-subtyp"/>
</dbReference>
<evidence type="ECO:0000256" key="1">
    <source>
        <dbReference type="ARBA" id="ARBA00004167"/>
    </source>
</evidence>
<dbReference type="RefSeq" id="XP_035544755.1">
    <property type="nucleotide sequence ID" value="XM_035688862.1"/>
</dbReference>
<dbReference type="FunFam" id="3.80.10.10:FF:000095">
    <property type="entry name" value="LRR receptor-like serine/threonine-protein kinase GSO1"/>
    <property type="match status" value="1"/>
</dbReference>
<keyword evidence="6 8" id="KW-1133">Transmembrane helix</keyword>
<dbReference type="SMART" id="SM00369">
    <property type="entry name" value="LRR_TYP"/>
    <property type="match status" value="5"/>
</dbReference>
<dbReference type="Pfam" id="PF00560">
    <property type="entry name" value="LRR_1"/>
    <property type="match status" value="8"/>
</dbReference>
<sequence>MQPTTKIPFFTWLFLIPIVTGECLDDQKSLLLQLQNSLQFDEASSPKLVHWNRSVDCCLWKGVYCSLGRVIGLDLSSESISAGLDNSSSLFSLQHLQNLNLAHNNFTNSQIPSEFERLTNLRCLNLSNAGFAGQIPIAISRLTSLVVLDLSTFYFPVLKLENPTLHMLVRNLRELMELHLDGVNMSAQGNEWCQIISSSLPNLRVLSLSNCHLSGPFHSSLLKLQSLLVIRLDNNNLSTHVPELFAKFKNLKSISLTTSGLYDTFPEKIFQVPTLEILDLSNNPLLQGSLPDFPRNRSLRTLVLSKTNFSGTLSDSIANLTMLSRIDLSSCNFHGSIPYSIANLTQLLYLNMSMNYFTGSIPSFSMAKNLTEINLSHNHLTGQVTSTRWEVLLSLVNLDLRNNSLDGSIPLSLFSLPKLQKLQLSKNQFSGKLHPFSEVSSLRIVDLSSNRLQGQLPNLLQMATYLNLSTNNFSAGIPAGIWPNGNAAWPISEEIVIDVSYNNLEGTIPEEIGGIYSLGVLNLSHNALTGQIPSSLGKLNHLISLDLSFNNLVGHIPRMRRPETSNEGNKGLCGFPLHEECKDSGSHSNDDIEVDWNIIIAEFGFIYGLGIIILPNIFSKRWRIWYSQQLDDILSKIFPKLIS</sequence>
<keyword evidence="2" id="KW-0433">Leucine-rich repeat</keyword>
<evidence type="ECO:0000256" key="6">
    <source>
        <dbReference type="ARBA" id="ARBA00022989"/>
    </source>
</evidence>
<dbReference type="PANTHER" id="PTHR48060:SF21">
    <property type="entry name" value="L DOMAIN-LIKE PROTEIN"/>
    <property type="match status" value="1"/>
</dbReference>
<dbReference type="InterPro" id="IPR032675">
    <property type="entry name" value="LRR_dom_sf"/>
</dbReference>
<dbReference type="InterPro" id="IPR053211">
    <property type="entry name" value="DNA_repair-toleration"/>
</dbReference>
<organism evidence="11 12">
    <name type="scientific">Juglans regia</name>
    <name type="common">English walnut</name>
    <dbReference type="NCBI Taxonomy" id="51240"/>
    <lineage>
        <taxon>Eukaryota</taxon>
        <taxon>Viridiplantae</taxon>
        <taxon>Streptophyta</taxon>
        <taxon>Embryophyta</taxon>
        <taxon>Tracheophyta</taxon>
        <taxon>Spermatophyta</taxon>
        <taxon>Magnoliopsida</taxon>
        <taxon>eudicotyledons</taxon>
        <taxon>Gunneridae</taxon>
        <taxon>Pentapetalae</taxon>
        <taxon>rosids</taxon>
        <taxon>fabids</taxon>
        <taxon>Fagales</taxon>
        <taxon>Juglandaceae</taxon>
        <taxon>Juglans</taxon>
    </lineage>
</organism>
<comment type="subcellular location">
    <subcellularLocation>
        <location evidence="1">Membrane</location>
        <topology evidence="1">Single-pass membrane protein</topology>
    </subcellularLocation>
</comment>
<dbReference type="SUPFAM" id="SSF52047">
    <property type="entry name" value="RNI-like"/>
    <property type="match status" value="1"/>
</dbReference>
<feature type="domain" description="Leucine-rich repeat-containing N-terminal plant-type" evidence="10">
    <location>
        <begin position="25"/>
        <end position="66"/>
    </location>
</feature>
<feature type="transmembrane region" description="Helical" evidence="8">
    <location>
        <begin position="596"/>
        <end position="618"/>
    </location>
</feature>
<evidence type="ECO:0000313" key="12">
    <source>
        <dbReference type="RefSeq" id="XP_035544755.1"/>
    </source>
</evidence>
<keyword evidence="11" id="KW-1185">Reference proteome</keyword>
<evidence type="ECO:0000256" key="7">
    <source>
        <dbReference type="ARBA" id="ARBA00023136"/>
    </source>
</evidence>
<keyword evidence="4 9" id="KW-0732">Signal</keyword>
<dbReference type="GeneID" id="108994864"/>
<dbReference type="Pfam" id="PF13855">
    <property type="entry name" value="LRR_8"/>
    <property type="match status" value="1"/>
</dbReference>
<dbReference type="SUPFAM" id="SSF52058">
    <property type="entry name" value="L domain-like"/>
    <property type="match status" value="1"/>
</dbReference>
<reference evidence="12" key="1">
    <citation type="submission" date="2025-08" db="UniProtKB">
        <authorList>
            <consortium name="RefSeq"/>
        </authorList>
    </citation>
    <scope>IDENTIFICATION</scope>
    <source>
        <tissue evidence="12">Leaves</tissue>
    </source>
</reference>
<dbReference type="Proteomes" id="UP000235220">
    <property type="component" value="Chromosome 3"/>
</dbReference>
<keyword evidence="3 8" id="KW-0812">Transmembrane</keyword>
<evidence type="ECO:0000256" key="9">
    <source>
        <dbReference type="SAM" id="SignalP"/>
    </source>
</evidence>
<evidence type="ECO:0000259" key="10">
    <source>
        <dbReference type="Pfam" id="PF08263"/>
    </source>
</evidence>
<evidence type="ECO:0000256" key="5">
    <source>
        <dbReference type="ARBA" id="ARBA00022737"/>
    </source>
</evidence>
<dbReference type="KEGG" id="jre:108994864"/>
<evidence type="ECO:0000256" key="8">
    <source>
        <dbReference type="SAM" id="Phobius"/>
    </source>
</evidence>
<keyword evidence="5" id="KW-0677">Repeat</keyword>
<evidence type="ECO:0000313" key="11">
    <source>
        <dbReference type="Proteomes" id="UP000235220"/>
    </source>
</evidence>
<evidence type="ECO:0000256" key="3">
    <source>
        <dbReference type="ARBA" id="ARBA00022692"/>
    </source>
</evidence>
<dbReference type="FunCoup" id="A0A6P9E974">
    <property type="interactions" value="887"/>
</dbReference>
<keyword evidence="7 8" id="KW-0472">Membrane</keyword>
<dbReference type="Gene3D" id="3.80.10.10">
    <property type="entry name" value="Ribonuclease Inhibitor"/>
    <property type="match status" value="4"/>
</dbReference>
<gene>
    <name evidence="12" type="primary">LOC108994864</name>
</gene>
<dbReference type="OrthoDB" id="1394818at2759"/>
<proteinExistence type="predicted"/>
<feature type="chain" id="PRO_5028237299" evidence="9">
    <location>
        <begin position="22"/>
        <end position="643"/>
    </location>
</feature>
<evidence type="ECO:0000256" key="4">
    <source>
        <dbReference type="ARBA" id="ARBA00022729"/>
    </source>
</evidence>
<evidence type="ECO:0000256" key="2">
    <source>
        <dbReference type="ARBA" id="ARBA00022614"/>
    </source>
</evidence>
<protein>
    <submittedName>
        <fullName evidence="12">Receptor-like protein 7</fullName>
    </submittedName>
</protein>
<dbReference type="InterPro" id="IPR001611">
    <property type="entry name" value="Leu-rich_rpt"/>
</dbReference>
<name>A0A6P9E974_JUGRE</name>